<proteinExistence type="inferred from homology"/>
<feature type="active site" description="Nucleophile" evidence="7">
    <location>
        <position position="314"/>
    </location>
</feature>
<dbReference type="SUPFAM" id="SSF52317">
    <property type="entry name" value="Class I glutamine amidotransferase-like"/>
    <property type="match status" value="1"/>
</dbReference>
<dbReference type="AlphaFoldDB" id="A0A0R1QK19"/>
<comment type="similarity">
    <text evidence="2 6">Belongs to the glycosyl hydrolase 42 family.</text>
</comment>
<feature type="domain" description="Glycoside hydrolase family 42 N-terminal" evidence="10">
    <location>
        <begin position="14"/>
        <end position="392"/>
    </location>
</feature>
<reference evidence="12 13" key="1">
    <citation type="journal article" date="2015" name="Genome Announc.">
        <title>Expanding the biotechnology potential of lactobacilli through comparative genomics of 213 strains and associated genera.</title>
        <authorList>
            <person name="Sun Z."/>
            <person name="Harris H.M."/>
            <person name="McCann A."/>
            <person name="Guo C."/>
            <person name="Argimon S."/>
            <person name="Zhang W."/>
            <person name="Yang X."/>
            <person name="Jeffery I.B."/>
            <person name="Cooney J.C."/>
            <person name="Kagawa T.F."/>
            <person name="Liu W."/>
            <person name="Song Y."/>
            <person name="Salvetti E."/>
            <person name="Wrobel A."/>
            <person name="Rasinkangas P."/>
            <person name="Parkhill J."/>
            <person name="Rea M.C."/>
            <person name="O'Sullivan O."/>
            <person name="Ritari J."/>
            <person name="Douillard F.P."/>
            <person name="Paul Ross R."/>
            <person name="Yang R."/>
            <person name="Briner A.E."/>
            <person name="Felis G.E."/>
            <person name="de Vos W.M."/>
            <person name="Barrangou R."/>
            <person name="Klaenhammer T.R."/>
            <person name="Caufield P.W."/>
            <person name="Cui Y."/>
            <person name="Zhang H."/>
            <person name="O'Toole P.W."/>
        </authorList>
    </citation>
    <scope>NUCLEOTIDE SEQUENCE [LARGE SCALE GENOMIC DNA]</scope>
    <source>
        <strain evidence="12 13">DSM 13343</strain>
    </source>
</reference>
<organism evidence="12 13">
    <name type="scientific">Lacticaseibacillus manihotivorans DSM 13343 = JCM 12514</name>
    <dbReference type="NCBI Taxonomy" id="1423769"/>
    <lineage>
        <taxon>Bacteria</taxon>
        <taxon>Bacillati</taxon>
        <taxon>Bacillota</taxon>
        <taxon>Bacilli</taxon>
        <taxon>Lactobacillales</taxon>
        <taxon>Lactobacillaceae</taxon>
        <taxon>Lacticaseibacillus</taxon>
    </lineage>
</organism>
<name>A0A0R1QK19_9LACO</name>
<dbReference type="GO" id="GO:0004565">
    <property type="term" value="F:beta-galactosidase activity"/>
    <property type="evidence" value="ECO:0007669"/>
    <property type="project" value="UniProtKB-EC"/>
</dbReference>
<evidence type="ECO:0000256" key="6">
    <source>
        <dbReference type="PIRNR" id="PIRNR001084"/>
    </source>
</evidence>
<keyword evidence="9" id="KW-0479">Metal-binding</keyword>
<dbReference type="InterPro" id="IPR017853">
    <property type="entry name" value="GH"/>
</dbReference>
<keyword evidence="4 6" id="KW-0378">Hydrolase</keyword>
<evidence type="ECO:0000256" key="9">
    <source>
        <dbReference type="PIRSR" id="PIRSR001084-3"/>
    </source>
</evidence>
<evidence type="ECO:0000313" key="13">
    <source>
        <dbReference type="Proteomes" id="UP000051790"/>
    </source>
</evidence>
<keyword evidence="5 6" id="KW-0326">Glycosidase</keyword>
<gene>
    <name evidence="12" type="ORF">FD01_GL000927</name>
</gene>
<dbReference type="GO" id="GO:0005975">
    <property type="term" value="P:carbohydrate metabolic process"/>
    <property type="evidence" value="ECO:0007669"/>
    <property type="project" value="InterPro"/>
</dbReference>
<dbReference type="Gene3D" id="3.20.20.80">
    <property type="entry name" value="Glycosidases"/>
    <property type="match status" value="1"/>
</dbReference>
<dbReference type="InterPro" id="IPR029062">
    <property type="entry name" value="Class_I_gatase-like"/>
</dbReference>
<feature type="binding site" evidence="9">
    <location>
        <position position="162"/>
    </location>
    <ligand>
        <name>Zn(2+)</name>
        <dbReference type="ChEBI" id="CHEBI:29105"/>
    </ligand>
</feature>
<feature type="binding site" evidence="8">
    <location>
        <position position="151"/>
    </location>
    <ligand>
        <name>substrate</name>
    </ligand>
</feature>
<evidence type="ECO:0000259" key="10">
    <source>
        <dbReference type="Pfam" id="PF02449"/>
    </source>
</evidence>
<dbReference type="PIRSF" id="PIRSF001084">
    <property type="entry name" value="B-galactosidase"/>
    <property type="match status" value="1"/>
</dbReference>
<dbReference type="GO" id="GO:0046872">
    <property type="term" value="F:metal ion binding"/>
    <property type="evidence" value="ECO:0007669"/>
    <property type="project" value="UniProtKB-KW"/>
</dbReference>
<dbReference type="InterPro" id="IPR013738">
    <property type="entry name" value="Beta_galactosidase_Trimer"/>
</dbReference>
<feature type="domain" description="Beta-galactosidase trimerisation" evidence="11">
    <location>
        <begin position="404"/>
        <end position="607"/>
    </location>
</feature>
<evidence type="ECO:0000256" key="4">
    <source>
        <dbReference type="ARBA" id="ARBA00022801"/>
    </source>
</evidence>
<keyword evidence="13" id="KW-1185">Reference proteome</keyword>
<dbReference type="RefSeq" id="WP_056963607.1">
    <property type="nucleotide sequence ID" value="NZ_AZEU01000134.1"/>
</dbReference>
<feature type="active site" description="Proton donor" evidence="7">
    <location>
        <position position="152"/>
    </location>
</feature>
<keyword evidence="9" id="KW-0862">Zinc</keyword>
<dbReference type="PATRIC" id="fig|1423769.4.peg.1000"/>
<dbReference type="SUPFAM" id="SSF51445">
    <property type="entry name" value="(Trans)glycosidases"/>
    <property type="match status" value="1"/>
</dbReference>
<evidence type="ECO:0000259" key="11">
    <source>
        <dbReference type="Pfam" id="PF08532"/>
    </source>
</evidence>
<dbReference type="Pfam" id="PF08532">
    <property type="entry name" value="Glyco_hydro_42M"/>
    <property type="match status" value="1"/>
</dbReference>
<accession>A0A0R1QK19</accession>
<feature type="binding site" evidence="9">
    <location>
        <position position="159"/>
    </location>
    <ligand>
        <name>Zn(2+)</name>
        <dbReference type="ChEBI" id="CHEBI:29105"/>
    </ligand>
</feature>
<feature type="binding site" evidence="9">
    <location>
        <position position="117"/>
    </location>
    <ligand>
        <name>Zn(2+)</name>
        <dbReference type="ChEBI" id="CHEBI:29105"/>
    </ligand>
</feature>
<evidence type="ECO:0000313" key="12">
    <source>
        <dbReference type="EMBL" id="KRL45135.1"/>
    </source>
</evidence>
<feature type="binding site" evidence="8">
    <location>
        <position position="113"/>
    </location>
    <ligand>
        <name>substrate</name>
    </ligand>
</feature>
<dbReference type="PANTHER" id="PTHR36447:SF1">
    <property type="entry name" value="BETA-GALACTOSIDASE GANA"/>
    <property type="match status" value="1"/>
</dbReference>
<dbReference type="SUPFAM" id="SSF51011">
    <property type="entry name" value="Glycosyl hydrolase domain"/>
    <property type="match status" value="1"/>
</dbReference>
<dbReference type="InterPro" id="IPR013529">
    <property type="entry name" value="Glyco_hydro_42_N"/>
</dbReference>
<evidence type="ECO:0000256" key="3">
    <source>
        <dbReference type="ARBA" id="ARBA00012756"/>
    </source>
</evidence>
<dbReference type="EC" id="3.2.1.23" evidence="3 6"/>
<dbReference type="InterPro" id="IPR003476">
    <property type="entry name" value="Glyco_hydro_42"/>
</dbReference>
<comment type="caution">
    <text evidence="12">The sequence shown here is derived from an EMBL/GenBank/DDBJ whole genome shotgun (WGS) entry which is preliminary data.</text>
</comment>
<feature type="binding site" evidence="8">
    <location>
        <position position="322"/>
    </location>
    <ligand>
        <name>substrate</name>
    </ligand>
</feature>
<dbReference type="GO" id="GO:0009341">
    <property type="term" value="C:beta-galactosidase complex"/>
    <property type="evidence" value="ECO:0007669"/>
    <property type="project" value="InterPro"/>
</dbReference>
<dbReference type="InterPro" id="IPR013780">
    <property type="entry name" value="Glyco_hydro_b"/>
</dbReference>
<evidence type="ECO:0000256" key="8">
    <source>
        <dbReference type="PIRSR" id="PIRSR001084-2"/>
    </source>
</evidence>
<sequence>MTKWTTTHLLHGGDYNPDQWLNYPEVLKADWQLMKQAGINTVTVGIFSWAALEPTEGEYHWQWLDDVFDQAAQNGISIILATPSGAKPAWLAQAYPEVLRVDEYDHRLHFGERHNHCFTSPVYRRYVAKIDGLLAKRYGQRKNLILWHISNEFGGECHCDLCQAAFRQWLKTQYASLDALNDAWYTGFWGHHFDNWDEIHSPTPLGDTTLLGLTADWRRFVTAQTIDFHDEEVAAIRQYSDKPQTTNFMADTEDLEPFHGLDYAEFAKHVDVVSWDCYPTWENPAMTPAQLGSKIAMINDYFRSLKQQNFLIMESTPSLVNWHAFNRAKRPGQHRLAALQFLAQGADSVLYFQWRQSRGASEKFHGAVVAQDGRPDNRVFQDVAQVGHDLKALRGLAGVQREAARVAIVYDKQSHWNLDATQAFAQSTKKYWQTLQQQYDYFWQRDIPVDIVGVEADLSRYAVVVDMMHYAMPQSFADKLRAYVQAGGVLIGGYISALVDHHDLAYTGDFMLADLYGVERKEIDTLYPSMQNGVVIGDHTYPIYDYAEVLALNGGQALGHFTQDFYADAPAIVTHAFGQGHTYYVGGRGDAALLANVYDEALAGLDLKQQTVIAPQPLVSVQMRRTQTHQVALVMNFSDSAQTVQVLQDGIDLLSAKAVTAGEIQLPAYGVMAIQLSNQ</sequence>
<dbReference type="Proteomes" id="UP000051790">
    <property type="component" value="Unassembled WGS sequence"/>
</dbReference>
<feature type="binding site" evidence="9">
    <location>
        <position position="157"/>
    </location>
    <ligand>
        <name>Zn(2+)</name>
        <dbReference type="ChEBI" id="CHEBI:29105"/>
    </ligand>
</feature>
<comment type="catalytic activity">
    <reaction evidence="1 6">
        <text>Hydrolysis of terminal non-reducing beta-D-galactose residues in beta-D-galactosides.</text>
        <dbReference type="EC" id="3.2.1.23"/>
    </reaction>
</comment>
<evidence type="ECO:0000256" key="1">
    <source>
        <dbReference type="ARBA" id="ARBA00001412"/>
    </source>
</evidence>
<evidence type="ECO:0000256" key="2">
    <source>
        <dbReference type="ARBA" id="ARBA00005940"/>
    </source>
</evidence>
<evidence type="ECO:0000256" key="7">
    <source>
        <dbReference type="PIRSR" id="PIRSR001084-1"/>
    </source>
</evidence>
<dbReference type="OrthoDB" id="9800974at2"/>
<dbReference type="Pfam" id="PF02449">
    <property type="entry name" value="Glyco_hydro_42"/>
    <property type="match status" value="1"/>
</dbReference>
<dbReference type="EMBL" id="AZEU01000134">
    <property type="protein sequence ID" value="KRL45135.1"/>
    <property type="molecule type" value="Genomic_DNA"/>
</dbReference>
<evidence type="ECO:0000256" key="5">
    <source>
        <dbReference type="ARBA" id="ARBA00023295"/>
    </source>
</evidence>
<dbReference type="PANTHER" id="PTHR36447">
    <property type="entry name" value="BETA-GALACTOSIDASE GANA"/>
    <property type="match status" value="1"/>
</dbReference>
<dbReference type="Gene3D" id="2.60.40.1180">
    <property type="entry name" value="Golgi alpha-mannosidase II"/>
    <property type="match status" value="1"/>
</dbReference>
<dbReference type="Gene3D" id="3.40.50.880">
    <property type="match status" value="1"/>
</dbReference>
<dbReference type="CDD" id="cd03143">
    <property type="entry name" value="A4_beta-galactosidase_middle_domain"/>
    <property type="match status" value="1"/>
</dbReference>
<protein>
    <recommendedName>
        <fullName evidence="3 6">Beta-galactosidase</fullName>
        <shortName evidence="6">Beta-gal</shortName>
        <ecNumber evidence="3 6">3.2.1.23</ecNumber>
    </recommendedName>
</protein>